<organism evidence="1">
    <name type="scientific">Tetraodon nigroviridis</name>
    <name type="common">Spotted green pufferfish</name>
    <name type="synonym">Chelonodon nigroviridis</name>
    <dbReference type="NCBI Taxonomy" id="99883"/>
    <lineage>
        <taxon>Eukaryota</taxon>
        <taxon>Metazoa</taxon>
        <taxon>Chordata</taxon>
        <taxon>Craniata</taxon>
        <taxon>Vertebrata</taxon>
        <taxon>Euteleostomi</taxon>
        <taxon>Actinopterygii</taxon>
        <taxon>Neopterygii</taxon>
        <taxon>Teleostei</taxon>
        <taxon>Neoteleostei</taxon>
        <taxon>Acanthomorphata</taxon>
        <taxon>Eupercaria</taxon>
        <taxon>Tetraodontiformes</taxon>
        <taxon>Tetradontoidea</taxon>
        <taxon>Tetraodontidae</taxon>
        <taxon>Tetraodon</taxon>
    </lineage>
</organism>
<reference evidence="1" key="1">
    <citation type="journal article" date="2004" name="Nature">
        <title>Genome duplication in the teleost fish Tetraodon nigroviridis reveals the early vertebrate proto-karyotype.</title>
        <authorList>
            <person name="Jaillon O."/>
            <person name="Aury J.-M."/>
            <person name="Brunet F."/>
            <person name="Petit J.-L."/>
            <person name="Stange-Thomann N."/>
            <person name="Mauceli E."/>
            <person name="Bouneau L."/>
            <person name="Fischer C."/>
            <person name="Ozouf-Costaz C."/>
            <person name="Bernot A."/>
            <person name="Nicaud S."/>
            <person name="Jaffe D."/>
            <person name="Fisher S."/>
            <person name="Lutfalla G."/>
            <person name="Dossat C."/>
            <person name="Segurens B."/>
            <person name="Dasilva C."/>
            <person name="Salanoubat M."/>
            <person name="Levy M."/>
            <person name="Boudet N."/>
            <person name="Castellano S."/>
            <person name="Anthouard V."/>
            <person name="Jubin C."/>
            <person name="Castelli V."/>
            <person name="Katinka M."/>
            <person name="Vacherie B."/>
            <person name="Biemont C."/>
            <person name="Skalli Z."/>
            <person name="Cattolico L."/>
            <person name="Poulain J."/>
            <person name="De Berardinis V."/>
            <person name="Cruaud C."/>
            <person name="Duprat S."/>
            <person name="Brottier P."/>
            <person name="Coutanceau J.-P."/>
            <person name="Gouzy J."/>
            <person name="Parra G."/>
            <person name="Lardier G."/>
            <person name="Chapple C."/>
            <person name="McKernan K.J."/>
            <person name="McEwan P."/>
            <person name="Bosak S."/>
            <person name="Kellis M."/>
            <person name="Volff J.-N."/>
            <person name="Guigo R."/>
            <person name="Zody M.C."/>
            <person name="Mesirov J."/>
            <person name="Lindblad-Toh K."/>
            <person name="Birren B."/>
            <person name="Nusbaum C."/>
            <person name="Kahn D."/>
            <person name="Robinson-Rechavi M."/>
            <person name="Laudet V."/>
            <person name="Schachter V."/>
            <person name="Quetier F."/>
            <person name="Saurin W."/>
            <person name="Scarpelli C."/>
            <person name="Wincker P."/>
            <person name="Lander E.S."/>
            <person name="Weissenbach J."/>
            <person name="Roest Crollius H."/>
        </authorList>
    </citation>
    <scope>NUCLEOTIDE SEQUENCE [LARGE SCALE GENOMIC DNA]</scope>
</reference>
<evidence type="ECO:0000313" key="1">
    <source>
        <dbReference type="EMBL" id="CAF98169.1"/>
    </source>
</evidence>
<protein>
    <submittedName>
        <fullName evidence="1">(spotted green pufferfish) hypothetical protein</fullName>
    </submittedName>
</protein>
<sequence length="30" mass="3107">MTLHGDNFTGLSSGVAFTDQLATTTSVVHV</sequence>
<name>Q4SMG3_TETNG</name>
<dbReference type="KEGG" id="tng:GSTEN00015773G001"/>
<dbReference type="EMBL" id="CAAE01014551">
    <property type="protein sequence ID" value="CAF98169.1"/>
    <property type="molecule type" value="Genomic_DNA"/>
</dbReference>
<reference evidence="1" key="2">
    <citation type="submission" date="2004-02" db="EMBL/GenBank/DDBJ databases">
        <authorList>
            <consortium name="Genoscope"/>
            <consortium name="Whitehead Institute Centre for Genome Research"/>
        </authorList>
    </citation>
    <scope>NUCLEOTIDE SEQUENCE</scope>
</reference>
<gene>
    <name evidence="1" type="ORF">GSTENG00015773001</name>
</gene>
<proteinExistence type="predicted"/>
<accession>Q4SMG3</accession>
<dbReference type="AlphaFoldDB" id="Q4SMG3"/>
<comment type="caution">
    <text evidence="1">The sequence shown here is derived from an EMBL/GenBank/DDBJ whole genome shotgun (WGS) entry which is preliminary data.</text>
</comment>